<proteinExistence type="predicted"/>
<evidence type="ECO:0000313" key="2">
    <source>
        <dbReference type="EMBL" id="KFM75939.1"/>
    </source>
</evidence>
<dbReference type="GO" id="GO:0022008">
    <property type="term" value="P:neurogenesis"/>
    <property type="evidence" value="ECO:0007669"/>
    <property type="project" value="TreeGrafter"/>
</dbReference>
<dbReference type="OMA" id="VIIVIRT"/>
<keyword evidence="3" id="KW-1185">Reference proteome</keyword>
<dbReference type="EMBL" id="KK119525">
    <property type="protein sequence ID" value="KFM75939.1"/>
    <property type="molecule type" value="Genomic_DNA"/>
</dbReference>
<dbReference type="InterPro" id="IPR011705">
    <property type="entry name" value="BACK"/>
</dbReference>
<dbReference type="Proteomes" id="UP000054359">
    <property type="component" value="Unassembled WGS sequence"/>
</dbReference>
<feature type="domain" description="BACK" evidence="1">
    <location>
        <begin position="2"/>
        <end position="64"/>
    </location>
</feature>
<protein>
    <recommendedName>
        <fullName evidence="1">BACK domain-containing protein</fullName>
    </recommendedName>
</protein>
<sequence>MYALMSLKEKCLRLILDAGFVVLRSKAFEMLSKDSVMDIVTNPCLNIGSELMVFEALLRWAPMQCCRMGNQVTEANILHELEPFLKYVCFDDMSDTEKSALPAAVLSCVEPNNRNRLPLCVPDTLMAYTYCLGFQIDQEYTELIADSLCCVRFSFDTSLYIIGIKFVVAVSEFPHHFPLTLVKESATASSNMFTINLASASWKEGLHLNDRKRYEALIRLRQPCHLEAKTVYKMYSVDRTQNAQCPKTQLLSKTVLTEWGRVNISLHSQSIWGITGFHFICDTGSVSK</sequence>
<evidence type="ECO:0000313" key="3">
    <source>
        <dbReference type="Proteomes" id="UP000054359"/>
    </source>
</evidence>
<feature type="non-terminal residue" evidence="2">
    <location>
        <position position="288"/>
    </location>
</feature>
<organism evidence="2 3">
    <name type="scientific">Stegodyphus mimosarum</name>
    <name type="common">African social velvet spider</name>
    <dbReference type="NCBI Taxonomy" id="407821"/>
    <lineage>
        <taxon>Eukaryota</taxon>
        <taxon>Metazoa</taxon>
        <taxon>Ecdysozoa</taxon>
        <taxon>Arthropoda</taxon>
        <taxon>Chelicerata</taxon>
        <taxon>Arachnida</taxon>
        <taxon>Araneae</taxon>
        <taxon>Araneomorphae</taxon>
        <taxon>Entelegynae</taxon>
        <taxon>Eresoidea</taxon>
        <taxon>Eresidae</taxon>
        <taxon>Stegodyphus</taxon>
    </lineage>
</organism>
<reference evidence="2 3" key="1">
    <citation type="submission" date="2013-11" db="EMBL/GenBank/DDBJ databases">
        <title>Genome sequencing of Stegodyphus mimosarum.</title>
        <authorList>
            <person name="Bechsgaard J."/>
        </authorList>
    </citation>
    <scope>NUCLEOTIDE SEQUENCE [LARGE SCALE GENOMIC DNA]</scope>
</reference>
<dbReference type="GO" id="GO:0005829">
    <property type="term" value="C:cytosol"/>
    <property type="evidence" value="ECO:0007669"/>
    <property type="project" value="TreeGrafter"/>
</dbReference>
<dbReference type="AlphaFoldDB" id="A0A087UF00"/>
<dbReference type="Pfam" id="PF07707">
    <property type="entry name" value="BACK"/>
    <property type="match status" value="1"/>
</dbReference>
<gene>
    <name evidence="2" type="ORF">X975_24565</name>
</gene>
<name>A0A087UF00_STEMI</name>
<dbReference type="OrthoDB" id="45365at2759"/>
<dbReference type="Gene3D" id="1.25.40.420">
    <property type="match status" value="1"/>
</dbReference>
<accession>A0A087UF00</accession>
<dbReference type="PANTHER" id="PTHR45774:SF4">
    <property type="entry name" value="AXUNDEAD, ISOFORM F"/>
    <property type="match status" value="1"/>
</dbReference>
<dbReference type="PANTHER" id="PTHR45774">
    <property type="entry name" value="BTB/POZ DOMAIN-CONTAINING"/>
    <property type="match status" value="1"/>
</dbReference>
<evidence type="ECO:0000259" key="1">
    <source>
        <dbReference type="Pfam" id="PF07707"/>
    </source>
</evidence>